<comment type="caution">
    <text evidence="12">The sequence shown here is derived from an EMBL/GenBank/DDBJ whole genome shotgun (WGS) entry which is preliminary data.</text>
</comment>
<keyword evidence="13" id="KW-1185">Reference proteome</keyword>
<dbReference type="OrthoDB" id="331625at2"/>
<evidence type="ECO:0000313" key="12">
    <source>
        <dbReference type="EMBL" id="ROR94733.1"/>
    </source>
</evidence>
<keyword evidence="6" id="KW-0426">Late protein</keyword>
<evidence type="ECO:0000313" key="13">
    <source>
        <dbReference type="Proteomes" id="UP000275394"/>
    </source>
</evidence>
<dbReference type="CDD" id="cd13834">
    <property type="entry name" value="HU_like"/>
    <property type="match status" value="1"/>
</dbReference>
<gene>
    <name evidence="12" type="ORF">EDC56_3876</name>
</gene>
<dbReference type="Proteomes" id="UP000275394">
    <property type="component" value="Unassembled WGS sequence"/>
</dbReference>
<dbReference type="InterPro" id="IPR010992">
    <property type="entry name" value="IHF-like_DNA-bd_dom_sf"/>
</dbReference>
<dbReference type="RefSeq" id="WP_123714186.1">
    <property type="nucleotide sequence ID" value="NZ_RKHR01000011.1"/>
</dbReference>
<dbReference type="EMBL" id="RKHR01000011">
    <property type="protein sequence ID" value="ROR94733.1"/>
    <property type="molecule type" value="Genomic_DNA"/>
</dbReference>
<dbReference type="GO" id="GO:0006260">
    <property type="term" value="P:DNA replication"/>
    <property type="evidence" value="ECO:0007669"/>
    <property type="project" value="UniProtKB-KW"/>
</dbReference>
<evidence type="ECO:0000256" key="4">
    <source>
        <dbReference type="ARBA" id="ARBA00016145"/>
    </source>
</evidence>
<accession>A0A3N2D4Q1</accession>
<evidence type="ECO:0000256" key="7">
    <source>
        <dbReference type="ARBA" id="ARBA00023125"/>
    </source>
</evidence>
<keyword evidence="5" id="KW-0235">DNA replication</keyword>
<dbReference type="SMART" id="SM00411">
    <property type="entry name" value="BHL"/>
    <property type="match status" value="1"/>
</dbReference>
<dbReference type="PANTHER" id="PTHR33175:SF13">
    <property type="entry name" value="HISTONE-LIKE PROTEIN"/>
    <property type="match status" value="1"/>
</dbReference>
<dbReference type="GO" id="GO:0030527">
    <property type="term" value="F:structural constituent of chromatin"/>
    <property type="evidence" value="ECO:0007669"/>
    <property type="project" value="InterPro"/>
</dbReference>
<dbReference type="GO" id="GO:0003677">
    <property type="term" value="F:DNA binding"/>
    <property type="evidence" value="ECO:0007669"/>
    <property type="project" value="UniProtKB-KW"/>
</dbReference>
<dbReference type="Pfam" id="PF00216">
    <property type="entry name" value="Bac_DNA_binding"/>
    <property type="match status" value="1"/>
</dbReference>
<evidence type="ECO:0000256" key="1">
    <source>
        <dbReference type="ARBA" id="ARBA00004328"/>
    </source>
</evidence>
<comment type="subcellular location">
    <subcellularLocation>
        <location evidence="1">Virion</location>
    </subcellularLocation>
</comment>
<sequence>MATKKAAAPKRKMTALKEKMTKAQIFSEIAENTELTKKQVAAVFEELDILIERSTKKRSVGEFTVPGLMKIVTVKKPAKKARKGINPFTGEEATFAAKPASVAVKVRPLKKLKEFANN</sequence>
<dbReference type="GO" id="GO:0005829">
    <property type="term" value="C:cytosol"/>
    <property type="evidence" value="ECO:0007669"/>
    <property type="project" value="TreeGrafter"/>
</dbReference>
<dbReference type="SUPFAM" id="SSF47729">
    <property type="entry name" value="IHF-like DNA-binding proteins"/>
    <property type="match status" value="1"/>
</dbReference>
<dbReference type="AlphaFoldDB" id="A0A3N2D4Q1"/>
<evidence type="ECO:0000256" key="11">
    <source>
        <dbReference type="RuleBase" id="RU003939"/>
    </source>
</evidence>
<comment type="subunit">
    <text evidence="3">Homodimer.</text>
</comment>
<evidence type="ECO:0000256" key="3">
    <source>
        <dbReference type="ARBA" id="ARBA00011738"/>
    </source>
</evidence>
<evidence type="ECO:0000256" key="5">
    <source>
        <dbReference type="ARBA" id="ARBA00022705"/>
    </source>
</evidence>
<name>A0A3N2D4Q1_9GAMM</name>
<keyword evidence="7 12" id="KW-0238">DNA-binding</keyword>
<dbReference type="InterPro" id="IPR000119">
    <property type="entry name" value="Hist_DNA-bd"/>
</dbReference>
<dbReference type="PANTHER" id="PTHR33175">
    <property type="entry name" value="DNA-BINDING PROTEIN HU"/>
    <property type="match status" value="1"/>
</dbReference>
<comment type="function">
    <text evidence="10">DNA-binding protein that plays a critical role in nucleoid compaction, genome replication and DNA replication and transcription. Binds to both ssDNA and dsDNA with a binding site covering about 15 nucleotides. Displays DNA-supercoiling activity only when associated with the viral DNA topoisomerase 2.</text>
</comment>
<evidence type="ECO:0000256" key="10">
    <source>
        <dbReference type="ARBA" id="ARBA00046140"/>
    </source>
</evidence>
<protein>
    <recommendedName>
        <fullName evidence="4">Viral histone-like protein</fullName>
    </recommendedName>
    <alternativeName>
        <fullName evidence="9">DNA-binding protein pA104R</fullName>
    </alternativeName>
    <alternativeName>
        <fullName evidence="8">pA104R</fullName>
    </alternativeName>
</protein>
<evidence type="ECO:0000256" key="8">
    <source>
        <dbReference type="ARBA" id="ARBA00033120"/>
    </source>
</evidence>
<evidence type="ECO:0000256" key="2">
    <source>
        <dbReference type="ARBA" id="ARBA00010529"/>
    </source>
</evidence>
<proteinExistence type="inferred from homology"/>
<reference evidence="12 13" key="1">
    <citation type="submission" date="2018-11" db="EMBL/GenBank/DDBJ databases">
        <title>Genomic Encyclopedia of Type Strains, Phase IV (KMG-IV): sequencing the most valuable type-strain genomes for metagenomic binning, comparative biology and taxonomic classification.</title>
        <authorList>
            <person name="Goeker M."/>
        </authorList>
    </citation>
    <scope>NUCLEOTIDE SEQUENCE [LARGE SCALE GENOMIC DNA]</scope>
    <source>
        <strain evidence="12 13">DSM 100316</strain>
    </source>
</reference>
<dbReference type="Gene3D" id="4.10.520.10">
    <property type="entry name" value="IHF-like DNA-binding proteins"/>
    <property type="match status" value="1"/>
</dbReference>
<organism evidence="12 13">
    <name type="scientific">Sinobacterium caligoides</name>
    <dbReference type="NCBI Taxonomy" id="933926"/>
    <lineage>
        <taxon>Bacteria</taxon>
        <taxon>Pseudomonadati</taxon>
        <taxon>Pseudomonadota</taxon>
        <taxon>Gammaproteobacteria</taxon>
        <taxon>Cellvibrionales</taxon>
        <taxon>Spongiibacteraceae</taxon>
        <taxon>Sinobacterium</taxon>
    </lineage>
</organism>
<evidence type="ECO:0000256" key="9">
    <source>
        <dbReference type="ARBA" id="ARBA00033227"/>
    </source>
</evidence>
<comment type="similarity">
    <text evidence="2 11">Belongs to the bacterial histone-like protein family.</text>
</comment>
<evidence type="ECO:0000256" key="6">
    <source>
        <dbReference type="ARBA" id="ARBA00022921"/>
    </source>
</evidence>